<proteinExistence type="predicted"/>
<feature type="compositionally biased region" description="Polar residues" evidence="1">
    <location>
        <begin position="112"/>
        <end position="133"/>
    </location>
</feature>
<sequence length="956" mass="104941">MSYPQSGWAPPPPAPHAYAGPGGRPWMPYGVPPPHAYPAYPHTARPPEPPKDEYWATELKPNPLGLENMHIRAEELRKENNNNNNSSSSNTARVPSQSSYSCASDYALRNSYPPNASTRASLAPTNSHPNTRVPSPAPRPRQYERERDRDRDRDVIAPSARYATYPETTGINGTTNTAYPPTAYQRSPSRAYGGRTSVPVEAGDRYSSASASAAAAQMAARSQTLPGASGRRHTTAAMAGADVPQAQGMQRSKTMPGEMLGATMARDRASAAIAQVPRRSSDRYQYRQPQDDYEESEEDGNEDEESEEDPVQAGWTHVTAGEGVEENRKERKTTDRVRAWAENVKNMVSSHHGRDGGRERDQEPDRETARMKEKSRSKSYHYAPRADGDFDGYDDEDAYDAQSGSAALYARERERERERGRITRHASAPDATYAPLSKASQSQSTSYAGVGEPRITEEPEDMHNYSQQEPLSRSGSHRSQRSQTQYPSSRQSPYKGRDRDWEYRERYRSESSSGSESDEESEDEYERQQALGRMNNTRGRERKASATPHPVPSRRLTERSDTLRVDGGVDPATVTHGKAHLPSPRSLRQSSRTPSSRPSYEQVQAEREREYERAKTVNGHLAAGTSSASAAAAIRGYVYGTPPVTPTRQDHMHRTDSTRSPYASQPTSAAAMAHATEPASAVQTPARLAYLYRGTSASPSPASHRAASTQPQTQMYPHQHAQSQVYPQAQAAQYGMSSYPAVAEPKPRKRSPHASRSPSPLPSGQGTSSSSAYYAALGRERTPSRAQSHTYSQSHGQSPSHTHRHGHSHSHTHHTHSHGHSSSQVVPTHDGQRRSTSRATALVGSGYSSASGAAAASSAQAVSSGNARHVRSGFWNKRGDHLTDTGYVVYCPPGRCYPRELADYPDNAFRDHLGNVVYKTPDVLPELPESVPKSAGRAPEKGYDTFIRYVLVGGKS</sequence>
<feature type="region of interest" description="Disordered" evidence="1">
    <location>
        <begin position="1"/>
        <end position="839"/>
    </location>
</feature>
<feature type="compositionally biased region" description="Polar residues" evidence="1">
    <location>
        <begin position="658"/>
        <end position="668"/>
    </location>
</feature>
<protein>
    <submittedName>
        <fullName evidence="2">Uncharacterized protein</fullName>
    </submittedName>
</protein>
<feature type="compositionally biased region" description="Acidic residues" evidence="1">
    <location>
        <begin position="516"/>
        <end position="525"/>
    </location>
</feature>
<feature type="compositionally biased region" description="Low complexity" evidence="1">
    <location>
        <begin position="81"/>
        <end position="90"/>
    </location>
</feature>
<dbReference type="OrthoDB" id="3255291at2759"/>
<feature type="compositionally biased region" description="Basic residues" evidence="1">
    <location>
        <begin position="801"/>
        <end position="819"/>
    </location>
</feature>
<feature type="compositionally biased region" description="Basic and acidic residues" evidence="1">
    <location>
        <begin position="410"/>
        <end position="421"/>
    </location>
</feature>
<feature type="compositionally biased region" description="Basic and acidic residues" evidence="1">
    <location>
        <begin position="555"/>
        <end position="564"/>
    </location>
</feature>
<feature type="compositionally biased region" description="Low complexity" evidence="1">
    <location>
        <begin position="16"/>
        <end position="29"/>
    </location>
</feature>
<feature type="compositionally biased region" description="Polar residues" evidence="1">
    <location>
        <begin position="709"/>
        <end position="731"/>
    </location>
</feature>
<keyword evidence="3" id="KW-1185">Reference proteome</keyword>
<feature type="compositionally biased region" description="Basic and acidic residues" evidence="1">
    <location>
        <begin position="648"/>
        <end position="657"/>
    </location>
</feature>
<feature type="compositionally biased region" description="Basic and acidic residues" evidence="1">
    <location>
        <begin position="604"/>
        <end position="615"/>
    </location>
</feature>
<feature type="compositionally biased region" description="Basic and acidic residues" evidence="1">
    <location>
        <begin position="352"/>
        <end position="376"/>
    </location>
</feature>
<feature type="compositionally biased region" description="Polar residues" evidence="1">
    <location>
        <begin position="754"/>
        <end position="772"/>
    </location>
</feature>
<feature type="compositionally biased region" description="Basic and acidic residues" evidence="1">
    <location>
        <begin position="325"/>
        <end position="339"/>
    </location>
</feature>
<evidence type="ECO:0000256" key="1">
    <source>
        <dbReference type="SAM" id="MobiDB-lite"/>
    </source>
</evidence>
<feature type="compositionally biased region" description="Low complexity" evidence="1">
    <location>
        <begin position="582"/>
        <end position="599"/>
    </location>
</feature>
<dbReference type="EMBL" id="LNZH02000212">
    <property type="protein sequence ID" value="OCB85058.1"/>
    <property type="molecule type" value="Genomic_DNA"/>
</dbReference>
<feature type="compositionally biased region" description="Low complexity" evidence="1">
    <location>
        <begin position="696"/>
        <end position="708"/>
    </location>
</feature>
<feature type="compositionally biased region" description="Polar residues" evidence="1">
    <location>
        <begin position="438"/>
        <end position="447"/>
    </location>
</feature>
<feature type="compositionally biased region" description="Polar residues" evidence="1">
    <location>
        <begin position="91"/>
        <end position="102"/>
    </location>
</feature>
<evidence type="ECO:0000313" key="3">
    <source>
        <dbReference type="Proteomes" id="UP000757232"/>
    </source>
</evidence>
<feature type="compositionally biased region" description="Acidic residues" evidence="1">
    <location>
        <begin position="291"/>
        <end position="310"/>
    </location>
</feature>
<feature type="compositionally biased region" description="Polar residues" evidence="1">
    <location>
        <begin position="784"/>
        <end position="799"/>
    </location>
</feature>
<dbReference type="AlphaFoldDB" id="A0A9Q5HS85"/>
<reference evidence="2" key="1">
    <citation type="submission" date="2016-06" db="EMBL/GenBank/DDBJ databases">
        <title>Draft Genome sequence of the fungus Inonotus baumii.</title>
        <authorList>
            <person name="Zhu H."/>
            <person name="Lin W."/>
        </authorList>
    </citation>
    <scope>NUCLEOTIDE SEQUENCE</scope>
    <source>
        <strain evidence="2">821</strain>
    </source>
</reference>
<accession>A0A9Q5HS85</accession>
<feature type="compositionally biased region" description="Basic and acidic residues" evidence="1">
    <location>
        <begin position="495"/>
        <end position="509"/>
    </location>
</feature>
<organism evidence="2 3">
    <name type="scientific">Sanghuangporus baumii</name>
    <name type="common">Phellinus baumii</name>
    <dbReference type="NCBI Taxonomy" id="108892"/>
    <lineage>
        <taxon>Eukaryota</taxon>
        <taxon>Fungi</taxon>
        <taxon>Dikarya</taxon>
        <taxon>Basidiomycota</taxon>
        <taxon>Agaricomycotina</taxon>
        <taxon>Agaricomycetes</taxon>
        <taxon>Hymenochaetales</taxon>
        <taxon>Hymenochaetaceae</taxon>
        <taxon>Sanghuangporus</taxon>
    </lineage>
</organism>
<feature type="compositionally biased region" description="Basic and acidic residues" evidence="1">
    <location>
        <begin position="141"/>
        <end position="155"/>
    </location>
</feature>
<name>A0A9Q5HS85_SANBA</name>
<dbReference type="Proteomes" id="UP000757232">
    <property type="component" value="Unassembled WGS sequence"/>
</dbReference>
<comment type="caution">
    <text evidence="2">The sequence shown here is derived from an EMBL/GenBank/DDBJ whole genome shotgun (WGS) entry which is preliminary data.</text>
</comment>
<feature type="compositionally biased region" description="Basic and acidic residues" evidence="1">
    <location>
        <begin position="69"/>
        <end position="80"/>
    </location>
</feature>
<gene>
    <name evidence="2" type="ORF">A7U60_g8016</name>
</gene>
<feature type="compositionally biased region" description="Low complexity" evidence="1">
    <location>
        <begin position="622"/>
        <end position="633"/>
    </location>
</feature>
<feature type="compositionally biased region" description="Polar residues" evidence="1">
    <location>
        <begin position="166"/>
        <end position="188"/>
    </location>
</feature>
<feature type="compositionally biased region" description="Low complexity" evidence="1">
    <location>
        <begin position="207"/>
        <end position="222"/>
    </location>
</feature>
<feature type="compositionally biased region" description="Basic and acidic residues" evidence="1">
    <location>
        <begin position="454"/>
        <end position="463"/>
    </location>
</feature>
<evidence type="ECO:0000313" key="2">
    <source>
        <dbReference type="EMBL" id="OCB85058.1"/>
    </source>
</evidence>
<feature type="compositionally biased region" description="Acidic residues" evidence="1">
    <location>
        <begin position="389"/>
        <end position="399"/>
    </location>
</feature>